<name>A0A5C3R1W6_9AGAR</name>
<feature type="modified residue" description="N6-(pyridoxal phosphate)lysine" evidence="6">
    <location>
        <position position="301"/>
    </location>
</feature>
<evidence type="ECO:0000256" key="5">
    <source>
        <dbReference type="ARBA" id="ARBA00023239"/>
    </source>
</evidence>
<dbReference type="GO" id="GO:0016740">
    <property type="term" value="F:transferase activity"/>
    <property type="evidence" value="ECO:0007669"/>
    <property type="project" value="UniProtKB-KW"/>
</dbReference>
<reference evidence="8 9" key="1">
    <citation type="journal article" date="2019" name="Nat. Ecol. Evol.">
        <title>Megaphylogeny resolves global patterns of mushroom evolution.</title>
        <authorList>
            <person name="Varga T."/>
            <person name="Krizsan K."/>
            <person name="Foldi C."/>
            <person name="Dima B."/>
            <person name="Sanchez-Garcia M."/>
            <person name="Sanchez-Ramirez S."/>
            <person name="Szollosi G.J."/>
            <person name="Szarkandi J.G."/>
            <person name="Papp V."/>
            <person name="Albert L."/>
            <person name="Andreopoulos W."/>
            <person name="Angelini C."/>
            <person name="Antonin V."/>
            <person name="Barry K.W."/>
            <person name="Bougher N.L."/>
            <person name="Buchanan P."/>
            <person name="Buyck B."/>
            <person name="Bense V."/>
            <person name="Catcheside P."/>
            <person name="Chovatia M."/>
            <person name="Cooper J."/>
            <person name="Damon W."/>
            <person name="Desjardin D."/>
            <person name="Finy P."/>
            <person name="Geml J."/>
            <person name="Haridas S."/>
            <person name="Hughes K."/>
            <person name="Justo A."/>
            <person name="Karasinski D."/>
            <person name="Kautmanova I."/>
            <person name="Kiss B."/>
            <person name="Kocsube S."/>
            <person name="Kotiranta H."/>
            <person name="LaButti K.M."/>
            <person name="Lechner B.E."/>
            <person name="Liimatainen K."/>
            <person name="Lipzen A."/>
            <person name="Lukacs Z."/>
            <person name="Mihaltcheva S."/>
            <person name="Morgado L.N."/>
            <person name="Niskanen T."/>
            <person name="Noordeloos M.E."/>
            <person name="Ohm R.A."/>
            <person name="Ortiz-Santana B."/>
            <person name="Ovrebo C."/>
            <person name="Racz N."/>
            <person name="Riley R."/>
            <person name="Savchenko A."/>
            <person name="Shiryaev A."/>
            <person name="Soop K."/>
            <person name="Spirin V."/>
            <person name="Szebenyi C."/>
            <person name="Tomsovsky M."/>
            <person name="Tulloss R.E."/>
            <person name="Uehling J."/>
            <person name="Grigoriev I.V."/>
            <person name="Vagvolgyi C."/>
            <person name="Papp T."/>
            <person name="Martin F.M."/>
            <person name="Miettinen O."/>
            <person name="Hibbett D.S."/>
            <person name="Nagy L.G."/>
        </authorList>
    </citation>
    <scope>NUCLEOTIDE SEQUENCE [LARGE SCALE GENOMIC DNA]</scope>
    <source>
        <strain evidence="8 9">CBS 309.79</strain>
    </source>
</reference>
<dbReference type="PANTHER" id="PTHR11999:SF70">
    <property type="entry name" value="MIP05841P"/>
    <property type="match status" value="1"/>
</dbReference>
<dbReference type="Gene3D" id="1.20.1340.10">
    <property type="entry name" value="dopa decarboxylase, N-terminal domain"/>
    <property type="match status" value="1"/>
</dbReference>
<dbReference type="GO" id="GO:0005737">
    <property type="term" value="C:cytoplasm"/>
    <property type="evidence" value="ECO:0007669"/>
    <property type="project" value="TreeGrafter"/>
</dbReference>
<dbReference type="OrthoDB" id="639767at2759"/>
<dbReference type="GO" id="GO:0006520">
    <property type="term" value="P:amino acid metabolic process"/>
    <property type="evidence" value="ECO:0007669"/>
    <property type="project" value="InterPro"/>
</dbReference>
<dbReference type="GO" id="GO:0019752">
    <property type="term" value="P:carboxylic acid metabolic process"/>
    <property type="evidence" value="ECO:0007669"/>
    <property type="project" value="InterPro"/>
</dbReference>
<dbReference type="PROSITE" id="PS00392">
    <property type="entry name" value="DDC_GAD_HDC_YDC"/>
    <property type="match status" value="1"/>
</dbReference>
<organism evidence="8 9">
    <name type="scientific">Pterulicium gracile</name>
    <dbReference type="NCBI Taxonomy" id="1884261"/>
    <lineage>
        <taxon>Eukaryota</taxon>
        <taxon>Fungi</taxon>
        <taxon>Dikarya</taxon>
        <taxon>Basidiomycota</taxon>
        <taxon>Agaricomycotina</taxon>
        <taxon>Agaricomycetes</taxon>
        <taxon>Agaricomycetidae</taxon>
        <taxon>Agaricales</taxon>
        <taxon>Pleurotineae</taxon>
        <taxon>Pterulaceae</taxon>
        <taxon>Pterulicium</taxon>
    </lineage>
</organism>
<dbReference type="InterPro" id="IPR015422">
    <property type="entry name" value="PyrdxlP-dep_Trfase_small"/>
</dbReference>
<evidence type="ECO:0000256" key="6">
    <source>
        <dbReference type="PIRSR" id="PIRSR602129-50"/>
    </source>
</evidence>
<accession>A0A5C3R1W6</accession>
<protein>
    <submittedName>
        <fullName evidence="8">Pyridoxal phosphate-dependent transferase</fullName>
    </submittedName>
</protein>
<dbReference type="SUPFAM" id="SSF53383">
    <property type="entry name" value="PLP-dependent transferases"/>
    <property type="match status" value="1"/>
</dbReference>
<keyword evidence="8" id="KW-0808">Transferase</keyword>
<comment type="cofactor">
    <cofactor evidence="1 6 7">
        <name>pyridoxal 5'-phosphate</name>
        <dbReference type="ChEBI" id="CHEBI:597326"/>
    </cofactor>
</comment>
<proteinExistence type="inferred from homology"/>
<gene>
    <name evidence="8" type="ORF">BDV98DRAFT_33185</name>
</gene>
<dbReference type="GO" id="GO:0016831">
    <property type="term" value="F:carboxy-lyase activity"/>
    <property type="evidence" value="ECO:0007669"/>
    <property type="project" value="UniProtKB-KW"/>
</dbReference>
<keyword evidence="9" id="KW-1185">Reference proteome</keyword>
<dbReference type="EMBL" id="ML178814">
    <property type="protein sequence ID" value="TFL07668.1"/>
    <property type="molecule type" value="Genomic_DNA"/>
</dbReference>
<dbReference type="InterPro" id="IPR010977">
    <property type="entry name" value="Aromatic_deC"/>
</dbReference>
<dbReference type="InterPro" id="IPR021115">
    <property type="entry name" value="Pyridoxal-P_BS"/>
</dbReference>
<evidence type="ECO:0000313" key="9">
    <source>
        <dbReference type="Proteomes" id="UP000305067"/>
    </source>
</evidence>
<dbReference type="InterPro" id="IPR015424">
    <property type="entry name" value="PyrdxlP-dep_Trfase"/>
</dbReference>
<dbReference type="InterPro" id="IPR015421">
    <property type="entry name" value="PyrdxlP-dep_Trfase_major"/>
</dbReference>
<keyword evidence="5 7" id="KW-0456">Lyase</keyword>
<evidence type="ECO:0000256" key="1">
    <source>
        <dbReference type="ARBA" id="ARBA00001933"/>
    </source>
</evidence>
<keyword evidence="4 6" id="KW-0663">Pyridoxal phosphate</keyword>
<dbReference type="Pfam" id="PF00282">
    <property type="entry name" value="Pyridoxal_deC"/>
    <property type="match status" value="1"/>
</dbReference>
<dbReference type="GO" id="GO:0030170">
    <property type="term" value="F:pyridoxal phosphate binding"/>
    <property type="evidence" value="ECO:0007669"/>
    <property type="project" value="InterPro"/>
</dbReference>
<evidence type="ECO:0000256" key="2">
    <source>
        <dbReference type="ARBA" id="ARBA00009533"/>
    </source>
</evidence>
<dbReference type="AlphaFoldDB" id="A0A5C3R1W6"/>
<evidence type="ECO:0000256" key="7">
    <source>
        <dbReference type="RuleBase" id="RU000382"/>
    </source>
</evidence>
<dbReference type="InterPro" id="IPR002129">
    <property type="entry name" value="PyrdxlP-dep_de-COase"/>
</dbReference>
<keyword evidence="3" id="KW-0210">Decarboxylase</keyword>
<evidence type="ECO:0000256" key="4">
    <source>
        <dbReference type="ARBA" id="ARBA00022898"/>
    </source>
</evidence>
<dbReference type="PANTHER" id="PTHR11999">
    <property type="entry name" value="GROUP II PYRIDOXAL-5-PHOSPHATE DECARBOXYLASE"/>
    <property type="match status" value="1"/>
</dbReference>
<evidence type="ECO:0000313" key="8">
    <source>
        <dbReference type="EMBL" id="TFL07668.1"/>
    </source>
</evidence>
<dbReference type="Gene3D" id="3.90.1150.10">
    <property type="entry name" value="Aspartate Aminotransferase, domain 1"/>
    <property type="match status" value="1"/>
</dbReference>
<dbReference type="Gene3D" id="3.40.640.10">
    <property type="entry name" value="Type I PLP-dependent aspartate aminotransferase-like (Major domain)"/>
    <property type="match status" value="1"/>
</dbReference>
<evidence type="ECO:0000256" key="3">
    <source>
        <dbReference type="ARBA" id="ARBA00022793"/>
    </source>
</evidence>
<sequence>MDIEQFRKAGYQAIDNICDHFYNLQNLPVRPDVEPGFLAKSLPDAPPEKGEDFQLIADDYHKVILPGMTYWPHPSFFGYFPTACTFEAILGDLYASSVPNPGFNWAASPAATELEMVVMDWLAKLFHLSPDFLNSSGIGGGALQTTASDSALIAVVAARSKYQKNHPDIPIEKMIVYVTSQTHSLGAKAALVLGVQVRTLEATTEDDFGLRGATLAAALKEDIDMGLHPFVLVGTVGTTSSGAVDNITEIVQTLKSVDRDVWLHIDAAWAGIALSCPEYHDWAHLKAINEYAHSFCTNLHKWGLTNFDASTLWVRNRRWLNDALDVTPEFLRTAQGDAGTAIDYRNWHLALGRKFRSLKVWFVLRAYGTEGFQKMVRRHVNLNEKFIDLVKSSNLLTLVATPSLSLSVFRLDPVDTTSGERRSRSATADALNTLNVQLHKRLSSRSDVWLTQTSLNGTFCVRLAIGSTNTEEKHIDHVFKLICEESEATLKAEKWLKD</sequence>
<dbReference type="Proteomes" id="UP000305067">
    <property type="component" value="Unassembled WGS sequence"/>
</dbReference>
<comment type="similarity">
    <text evidence="2 7">Belongs to the group II decarboxylase family.</text>
</comment>
<dbReference type="PRINTS" id="PR00800">
    <property type="entry name" value="YHDCRBOXLASE"/>
</dbReference>
<dbReference type="STRING" id="1884261.A0A5C3R1W6"/>